<dbReference type="OrthoDB" id="2942095at2"/>
<organism evidence="1 2">
    <name type="scientific">Peribacillus asahii</name>
    <dbReference type="NCBI Taxonomy" id="228899"/>
    <lineage>
        <taxon>Bacteria</taxon>
        <taxon>Bacillati</taxon>
        <taxon>Bacillota</taxon>
        <taxon>Bacilli</taxon>
        <taxon>Bacillales</taxon>
        <taxon>Bacillaceae</taxon>
        <taxon>Peribacillus</taxon>
    </lineage>
</organism>
<dbReference type="EMBL" id="CP026095">
    <property type="protein sequence ID" value="AZV43707.1"/>
    <property type="molecule type" value="Genomic_DNA"/>
</dbReference>
<evidence type="ECO:0000313" key="1">
    <source>
        <dbReference type="EMBL" id="AZV43707.1"/>
    </source>
</evidence>
<protein>
    <submittedName>
        <fullName evidence="1">Uncharacterized protein</fullName>
    </submittedName>
</protein>
<proteinExistence type="predicted"/>
<dbReference type="KEGG" id="pasa:BAOM_3098"/>
<dbReference type="AlphaFoldDB" id="A0A3T0KTG0"/>
<name>A0A3T0KTG0_9BACI</name>
<gene>
    <name evidence="1" type="ORF">BAOM_3098</name>
</gene>
<accession>A0A3T0KTG0</accession>
<reference evidence="1 2" key="1">
    <citation type="submission" date="2018-01" db="EMBL/GenBank/DDBJ databases">
        <title>Bacillus asahii Genome sequencing and assembly.</title>
        <authorList>
            <person name="Jiang H."/>
            <person name="Feng Y."/>
            <person name="Zhao F."/>
            <person name="Lin X."/>
        </authorList>
    </citation>
    <scope>NUCLEOTIDE SEQUENCE [LARGE SCALE GENOMIC DNA]</scope>
    <source>
        <strain evidence="1 2">OM18</strain>
    </source>
</reference>
<dbReference type="RefSeq" id="WP_127760827.1">
    <property type="nucleotide sequence ID" value="NZ_CP026095.1"/>
</dbReference>
<sequence>MERNKFIPSEVIAYLEWKIGNNLETDEEMRVYEDYKWNGKFSRNTYKQLLKEMYKEYRGE</sequence>
<evidence type="ECO:0000313" key="2">
    <source>
        <dbReference type="Proteomes" id="UP000283095"/>
    </source>
</evidence>
<dbReference type="Proteomes" id="UP000283095">
    <property type="component" value="Chromosome"/>
</dbReference>